<gene>
    <name evidence="1" type="ORF">PG993_008877</name>
</gene>
<keyword evidence="2" id="KW-1185">Reference proteome</keyword>
<comment type="caution">
    <text evidence="1">The sequence shown here is derived from an EMBL/GenBank/DDBJ whole genome shotgun (WGS) entry which is preliminary data.</text>
</comment>
<evidence type="ECO:0000313" key="1">
    <source>
        <dbReference type="EMBL" id="KAK8036263.1"/>
    </source>
</evidence>
<protein>
    <submittedName>
        <fullName evidence="1">Uncharacterized protein</fullName>
    </submittedName>
</protein>
<dbReference type="EMBL" id="JAQQWK010000008">
    <property type="protein sequence ID" value="KAK8036263.1"/>
    <property type="molecule type" value="Genomic_DNA"/>
</dbReference>
<organism evidence="1 2">
    <name type="scientific">Apiospora rasikravindrae</name>
    <dbReference type="NCBI Taxonomy" id="990691"/>
    <lineage>
        <taxon>Eukaryota</taxon>
        <taxon>Fungi</taxon>
        <taxon>Dikarya</taxon>
        <taxon>Ascomycota</taxon>
        <taxon>Pezizomycotina</taxon>
        <taxon>Sordariomycetes</taxon>
        <taxon>Xylariomycetidae</taxon>
        <taxon>Amphisphaeriales</taxon>
        <taxon>Apiosporaceae</taxon>
        <taxon>Apiospora</taxon>
    </lineage>
</organism>
<name>A0ABR1SPL4_9PEZI</name>
<sequence>MSLVPASETAAQKALRIPEIVAMIAEELHDGALPRHREPRLENFIHVNRLWFNSGVHLLWRRQLYWDWLNLVDIFLKIHPSRRPFYAAFIEYASINIEQTADAVPMQLFHHIDFPMLKELHINIMNPHCTQLPLLGKHNIRTVRILSGAVFNCKARMIREVIEQCLVSTYPSFVAAGAPLTASTFVYELR</sequence>
<accession>A0ABR1SPL4</accession>
<proteinExistence type="predicted"/>
<evidence type="ECO:0000313" key="2">
    <source>
        <dbReference type="Proteomes" id="UP001444661"/>
    </source>
</evidence>
<reference evidence="1 2" key="1">
    <citation type="submission" date="2023-01" db="EMBL/GenBank/DDBJ databases">
        <title>Analysis of 21 Apiospora genomes using comparative genomics revels a genus with tremendous synthesis potential of carbohydrate active enzymes and secondary metabolites.</title>
        <authorList>
            <person name="Sorensen T."/>
        </authorList>
    </citation>
    <scope>NUCLEOTIDE SEQUENCE [LARGE SCALE GENOMIC DNA]</scope>
    <source>
        <strain evidence="1 2">CBS 33761</strain>
    </source>
</reference>
<dbReference type="Proteomes" id="UP001444661">
    <property type="component" value="Unassembled WGS sequence"/>
</dbReference>